<proteinExistence type="predicted"/>
<dbReference type="SUPFAM" id="SSF56281">
    <property type="entry name" value="Metallo-hydrolase/oxidoreductase"/>
    <property type="match status" value="1"/>
</dbReference>
<dbReference type="Gene3D" id="3.60.15.10">
    <property type="entry name" value="Ribonuclease Z/Hydroxyacylglutathione hydrolase-like"/>
    <property type="match status" value="1"/>
</dbReference>
<name>A0A0P1H2E7_9RHOB</name>
<dbReference type="PANTHER" id="PTHR46018:SF2">
    <property type="entry name" value="ZINC PHOSPHODIESTERASE ELAC PROTEIN 1"/>
    <property type="match status" value="1"/>
</dbReference>
<keyword evidence="1" id="KW-0378">Hydrolase</keyword>
<reference evidence="3 4" key="1">
    <citation type="submission" date="2015-09" db="EMBL/GenBank/DDBJ databases">
        <authorList>
            <consortium name="Swine Surveillance"/>
        </authorList>
    </citation>
    <scope>NUCLEOTIDE SEQUENCE [LARGE SCALE GENOMIC DNA]</scope>
    <source>
        <strain evidence="3 4">CECT 8383</strain>
    </source>
</reference>
<dbReference type="Proteomes" id="UP000051681">
    <property type="component" value="Unassembled WGS sequence"/>
</dbReference>
<organism evidence="3 4">
    <name type="scientific">Thalassovita mediterranea</name>
    <dbReference type="NCBI Taxonomy" id="340021"/>
    <lineage>
        <taxon>Bacteria</taxon>
        <taxon>Pseudomonadati</taxon>
        <taxon>Pseudomonadota</taxon>
        <taxon>Alphaproteobacteria</taxon>
        <taxon>Rhodobacterales</taxon>
        <taxon>Roseobacteraceae</taxon>
        <taxon>Thalassovita</taxon>
    </lineage>
</organism>
<protein>
    <submittedName>
        <fullName evidence="3">Ribonuclease Z</fullName>
    </submittedName>
</protein>
<evidence type="ECO:0000313" key="4">
    <source>
        <dbReference type="Proteomes" id="UP000051681"/>
    </source>
</evidence>
<evidence type="ECO:0000313" key="3">
    <source>
        <dbReference type="EMBL" id="CUH83583.1"/>
    </source>
</evidence>
<dbReference type="RefSeq" id="WP_058317732.1">
    <property type="nucleotide sequence ID" value="NZ_CYSF01000005.1"/>
</dbReference>
<accession>A0A0P1H2E7</accession>
<evidence type="ECO:0000259" key="2">
    <source>
        <dbReference type="SMART" id="SM00849"/>
    </source>
</evidence>
<sequence length="293" mass="31402">MTQHNIQNRVVLLGTKGGPAIRPGTGMPTSTLVQMDGLTVLVDAGLGAARGVCDAGVALEALDAIIITHLHSDHYLELGPLLHTAWTAGLKRPIKVIGPEGLADYWRHFLAAMQFDVDLRLRDEGRPDLAALADISVLEEGAQPLGPLTLHALRNEHPPIHDSYALRFDGADHRVVLSGDTAPIEAMVPFAQGADLLVHEAMLSAGIDALCARVGNGDDRLRHHLERSHAPADQVGAIATQAAVKHLALNHLVPVDDPNFTEAHWVAEVRRTWDGPLHVGHDGLEILLPASDT</sequence>
<dbReference type="InterPro" id="IPR036866">
    <property type="entry name" value="RibonucZ/Hydroxyglut_hydro"/>
</dbReference>
<dbReference type="AlphaFoldDB" id="A0A0P1H2E7"/>
<feature type="domain" description="Metallo-beta-lactamase" evidence="2">
    <location>
        <begin position="27"/>
        <end position="218"/>
    </location>
</feature>
<dbReference type="STRING" id="340021.TM5383_00774"/>
<dbReference type="InterPro" id="IPR044094">
    <property type="entry name" value="AtsA-like_MBL-fold"/>
</dbReference>
<dbReference type="InterPro" id="IPR001279">
    <property type="entry name" value="Metallo-B-lactamas"/>
</dbReference>
<dbReference type="GO" id="GO:0042781">
    <property type="term" value="F:3'-tRNA processing endoribonuclease activity"/>
    <property type="evidence" value="ECO:0007669"/>
    <property type="project" value="TreeGrafter"/>
</dbReference>
<dbReference type="Pfam" id="PF23023">
    <property type="entry name" value="Anti-Pycsar_Apyc1"/>
    <property type="match status" value="1"/>
</dbReference>
<dbReference type="PANTHER" id="PTHR46018">
    <property type="entry name" value="ZINC PHOSPHODIESTERASE ELAC PROTEIN 1"/>
    <property type="match status" value="1"/>
</dbReference>
<evidence type="ECO:0000256" key="1">
    <source>
        <dbReference type="ARBA" id="ARBA00022801"/>
    </source>
</evidence>
<dbReference type="OrthoDB" id="9803916at2"/>
<keyword evidence="4" id="KW-1185">Reference proteome</keyword>
<dbReference type="SMART" id="SM00849">
    <property type="entry name" value="Lactamase_B"/>
    <property type="match status" value="1"/>
</dbReference>
<gene>
    <name evidence="3" type="ORF">TM5383_00774</name>
</gene>
<dbReference type="CDD" id="cd07719">
    <property type="entry name" value="arylsulfatase_AtsA-like_MBL-fold"/>
    <property type="match status" value="1"/>
</dbReference>
<dbReference type="EMBL" id="CYSF01000005">
    <property type="protein sequence ID" value="CUH83583.1"/>
    <property type="molecule type" value="Genomic_DNA"/>
</dbReference>